<dbReference type="AlphaFoldDB" id="A0A2D3V1J5"/>
<keyword evidence="2" id="KW-1015">Disulfide bond</keyword>
<name>A0A2D3V1J5_9PEZI</name>
<dbReference type="InterPro" id="IPR010636">
    <property type="entry name" value="Class_II_hydrophobin"/>
</dbReference>
<organism evidence="5 6">
    <name type="scientific">Ramularia collo-cygni</name>
    <dbReference type="NCBI Taxonomy" id="112498"/>
    <lineage>
        <taxon>Eukaryota</taxon>
        <taxon>Fungi</taxon>
        <taxon>Dikarya</taxon>
        <taxon>Ascomycota</taxon>
        <taxon>Pezizomycotina</taxon>
        <taxon>Dothideomycetes</taxon>
        <taxon>Dothideomycetidae</taxon>
        <taxon>Mycosphaerellales</taxon>
        <taxon>Mycosphaerellaceae</taxon>
        <taxon>Ramularia</taxon>
    </lineage>
</organism>
<evidence type="ECO:0000256" key="3">
    <source>
        <dbReference type="SAM" id="MobiDB-lite"/>
    </source>
</evidence>
<protein>
    <recommendedName>
        <fullName evidence="7">Hydrophobin 2</fullName>
    </recommendedName>
</protein>
<dbReference type="GO" id="GO:0005576">
    <property type="term" value="C:extracellular region"/>
    <property type="evidence" value="ECO:0007669"/>
    <property type="project" value="InterPro"/>
</dbReference>
<dbReference type="CDD" id="cd23508">
    <property type="entry name" value="hydrophobin_II"/>
    <property type="match status" value="1"/>
</dbReference>
<dbReference type="PANTHER" id="PTHR42341:SF1">
    <property type="entry name" value="HYDROPHOBIN"/>
    <property type="match status" value="1"/>
</dbReference>
<dbReference type="Pfam" id="PF06766">
    <property type="entry name" value="Hydrophobin_2"/>
    <property type="match status" value="1"/>
</dbReference>
<dbReference type="SUPFAM" id="SSF101751">
    <property type="entry name" value="Hydrophobin II, HfbII"/>
    <property type="match status" value="1"/>
</dbReference>
<evidence type="ECO:0000256" key="2">
    <source>
        <dbReference type="ARBA" id="ARBA00023157"/>
    </source>
</evidence>
<evidence type="ECO:0008006" key="7">
    <source>
        <dbReference type="Google" id="ProtNLM"/>
    </source>
</evidence>
<feature type="compositionally biased region" description="Gly residues" evidence="3">
    <location>
        <begin position="39"/>
        <end position="58"/>
    </location>
</feature>
<feature type="region of interest" description="Disordered" evidence="3">
    <location>
        <begin position="30"/>
        <end position="58"/>
    </location>
</feature>
<evidence type="ECO:0000256" key="1">
    <source>
        <dbReference type="ARBA" id="ARBA00009576"/>
    </source>
</evidence>
<reference evidence="5 6" key="1">
    <citation type="submission" date="2016-03" db="EMBL/GenBank/DDBJ databases">
        <authorList>
            <person name="Ploux O."/>
        </authorList>
    </citation>
    <scope>NUCLEOTIDE SEQUENCE [LARGE SCALE GENOMIC DNA]</scope>
    <source>
        <strain evidence="5 6">URUG2</strain>
    </source>
</reference>
<dbReference type="Proteomes" id="UP000225277">
    <property type="component" value="Unassembled WGS sequence"/>
</dbReference>
<dbReference type="RefSeq" id="XP_023629990.1">
    <property type="nucleotide sequence ID" value="XM_023774222.1"/>
</dbReference>
<feature type="signal peptide" evidence="4">
    <location>
        <begin position="1"/>
        <end position="19"/>
    </location>
</feature>
<proteinExistence type="inferred from homology"/>
<keyword evidence="6" id="KW-1185">Reference proteome</keyword>
<dbReference type="OrthoDB" id="4500971at2759"/>
<evidence type="ECO:0000313" key="5">
    <source>
        <dbReference type="EMBL" id="CZT23266.1"/>
    </source>
</evidence>
<comment type="similarity">
    <text evidence="1">Belongs to the cerato-ulmin hydrophobin family.</text>
</comment>
<sequence>MQFFVIAFAALAAASPMVAERAADPAAVATTPTYDNGGHDGGNGGHDGGNGGGNGGGNTGGKKQFKCPGLLQTPQCCQTDILDLASLTCEPLRADVSSRDTFKAECAKTGATANCCLLPVLGQALVCQNV</sequence>
<evidence type="ECO:0000313" key="6">
    <source>
        <dbReference type="Proteomes" id="UP000225277"/>
    </source>
</evidence>
<evidence type="ECO:0000256" key="4">
    <source>
        <dbReference type="SAM" id="SignalP"/>
    </source>
</evidence>
<dbReference type="Gene3D" id="3.20.120.10">
    <property type="entry name" value="Hydrophobin"/>
    <property type="match status" value="1"/>
</dbReference>
<dbReference type="PANTHER" id="PTHR42341">
    <property type="entry name" value="HYDROPHOBIN"/>
    <property type="match status" value="1"/>
</dbReference>
<accession>A0A2D3V1J5</accession>
<keyword evidence="4" id="KW-0732">Signal</keyword>
<gene>
    <name evidence="5" type="ORF">RCC_08977</name>
</gene>
<dbReference type="EMBL" id="FJUY01000016">
    <property type="protein sequence ID" value="CZT23266.1"/>
    <property type="molecule type" value="Genomic_DNA"/>
</dbReference>
<dbReference type="STRING" id="112498.A0A2D3V1J5"/>
<feature type="chain" id="PRO_5013770368" description="Hydrophobin 2" evidence="4">
    <location>
        <begin position="20"/>
        <end position="130"/>
    </location>
</feature>
<dbReference type="InterPro" id="IPR036686">
    <property type="entry name" value="Class_II_Hydrophobin_sf"/>
</dbReference>
<dbReference type="GeneID" id="35604056"/>